<name>A0A5S3WMT9_9GAMM</name>
<gene>
    <name evidence="1" type="ORF">CWB99_10365</name>
</gene>
<dbReference type="Proteomes" id="UP000310249">
    <property type="component" value="Unassembled WGS sequence"/>
</dbReference>
<dbReference type="AlphaFoldDB" id="A0A5S3WMT9"/>
<organism evidence="1 2">
    <name type="scientific">Pseudoalteromonas rubra</name>
    <dbReference type="NCBI Taxonomy" id="43658"/>
    <lineage>
        <taxon>Bacteria</taxon>
        <taxon>Pseudomonadati</taxon>
        <taxon>Pseudomonadota</taxon>
        <taxon>Gammaproteobacteria</taxon>
        <taxon>Alteromonadales</taxon>
        <taxon>Pseudoalteromonadaceae</taxon>
        <taxon>Pseudoalteromonas</taxon>
    </lineage>
</organism>
<sequence length="126" mass="14562">MRSEAIDRFVLNIERLISGEVFDLYKAMISSSFEYIAAEILSDQLNEGIWYDGVSGLKAEVLDNNQVRFTGEMYVFFEQEKNWKEPFESIVSIGGKIKKEVMVYVSIGGLEGNDELLTMEWHYRNT</sequence>
<dbReference type="RefSeq" id="WP_138553658.1">
    <property type="nucleotide sequence ID" value="NZ_PNCH01000104.1"/>
</dbReference>
<dbReference type="OrthoDB" id="6313522at2"/>
<accession>A0A5S3WMT9</accession>
<protein>
    <submittedName>
        <fullName evidence="1">Uncharacterized protein</fullName>
    </submittedName>
</protein>
<proteinExistence type="predicted"/>
<comment type="caution">
    <text evidence="1">The sequence shown here is derived from an EMBL/GenBank/DDBJ whole genome shotgun (WGS) entry which is preliminary data.</text>
</comment>
<reference evidence="1 2" key="1">
    <citation type="submission" date="2018-01" db="EMBL/GenBank/DDBJ databases">
        <authorList>
            <person name="Paulsen S."/>
            <person name="Gram L.K."/>
        </authorList>
    </citation>
    <scope>NUCLEOTIDE SEQUENCE [LARGE SCALE GENOMIC DNA]</scope>
    <source>
        <strain evidence="1 2">S2676</strain>
    </source>
</reference>
<evidence type="ECO:0000313" key="1">
    <source>
        <dbReference type="EMBL" id="TMP29163.1"/>
    </source>
</evidence>
<reference evidence="2" key="2">
    <citation type="submission" date="2019-06" db="EMBL/GenBank/DDBJ databases">
        <title>Co-occurence of chitin degradation, pigmentation and bioactivity in marine Pseudoalteromonas.</title>
        <authorList>
            <person name="Sonnenschein E.C."/>
            <person name="Bech P.K."/>
        </authorList>
    </citation>
    <scope>NUCLEOTIDE SEQUENCE [LARGE SCALE GENOMIC DNA]</scope>
    <source>
        <strain evidence="2">S2676</strain>
    </source>
</reference>
<dbReference type="EMBL" id="PNCI01000019">
    <property type="protein sequence ID" value="TMP29163.1"/>
    <property type="molecule type" value="Genomic_DNA"/>
</dbReference>
<evidence type="ECO:0000313" key="2">
    <source>
        <dbReference type="Proteomes" id="UP000310249"/>
    </source>
</evidence>